<evidence type="ECO:0000313" key="2">
    <source>
        <dbReference type="Proteomes" id="UP001162162"/>
    </source>
</evidence>
<organism evidence="1 2">
    <name type="scientific">Aromia moschata</name>
    <dbReference type="NCBI Taxonomy" id="1265417"/>
    <lineage>
        <taxon>Eukaryota</taxon>
        <taxon>Metazoa</taxon>
        <taxon>Ecdysozoa</taxon>
        <taxon>Arthropoda</taxon>
        <taxon>Hexapoda</taxon>
        <taxon>Insecta</taxon>
        <taxon>Pterygota</taxon>
        <taxon>Neoptera</taxon>
        <taxon>Endopterygota</taxon>
        <taxon>Coleoptera</taxon>
        <taxon>Polyphaga</taxon>
        <taxon>Cucujiformia</taxon>
        <taxon>Chrysomeloidea</taxon>
        <taxon>Cerambycidae</taxon>
        <taxon>Cerambycinae</taxon>
        <taxon>Callichromatini</taxon>
        <taxon>Aromia</taxon>
    </lineage>
</organism>
<dbReference type="AlphaFoldDB" id="A0AAV8XS80"/>
<proteinExistence type="predicted"/>
<feature type="non-terminal residue" evidence="1">
    <location>
        <position position="215"/>
    </location>
</feature>
<gene>
    <name evidence="1" type="ORF">NQ318_005121</name>
</gene>
<protein>
    <submittedName>
        <fullName evidence="1">Uncharacterized protein</fullName>
    </submittedName>
</protein>
<sequence>MLTYTLIRPGRPAVTENEIEGHYLTRLPVLEEKKAPYVPMTYTFRVKPTTNRVKLSTLFGRTPPFYLLLDHTIAVIWGIFGNGEYDCPLGIAQLQWALLFLKTIHTRKGDCPPDVQLCIDAIEKILVDQYADLSTEISNLDRLNRTVHYIDGALGSTTMISQTLPFSLNYAEMMSKTPQDKQSDLEKTISITSTEAEEQLEFLKKSAGVESIENL</sequence>
<name>A0AAV8XS80_9CUCU</name>
<keyword evidence="2" id="KW-1185">Reference proteome</keyword>
<dbReference type="EMBL" id="JAPWTK010000350">
    <property type="protein sequence ID" value="KAJ8941838.1"/>
    <property type="molecule type" value="Genomic_DNA"/>
</dbReference>
<dbReference type="Proteomes" id="UP001162162">
    <property type="component" value="Unassembled WGS sequence"/>
</dbReference>
<accession>A0AAV8XS80</accession>
<evidence type="ECO:0000313" key="1">
    <source>
        <dbReference type="EMBL" id="KAJ8941838.1"/>
    </source>
</evidence>
<reference evidence="1" key="1">
    <citation type="journal article" date="2023" name="Insect Mol. Biol.">
        <title>Genome sequencing provides insights into the evolution of gene families encoding plant cell wall-degrading enzymes in longhorned beetles.</title>
        <authorList>
            <person name="Shin N.R."/>
            <person name="Okamura Y."/>
            <person name="Kirsch R."/>
            <person name="Pauchet Y."/>
        </authorList>
    </citation>
    <scope>NUCLEOTIDE SEQUENCE</scope>
    <source>
        <strain evidence="1">AMC_N1</strain>
    </source>
</reference>
<comment type="caution">
    <text evidence="1">The sequence shown here is derived from an EMBL/GenBank/DDBJ whole genome shotgun (WGS) entry which is preliminary data.</text>
</comment>